<evidence type="ECO:0000313" key="1">
    <source>
        <dbReference type="EMBL" id="GAA0604002.1"/>
    </source>
</evidence>
<sequence length="193" mass="22687">MIQLNELKDEFKNLIKLTKHERMLEFCALLTDFFQKDGIKPIIVGGLSVEIYTRSNYTTYDIDLITDGRETIDNLLTNELGFKKHGRNWYHETLELSIEIPDNFLEGSKEKVLKIELKNGRNIHVIAIEDIIIHRLESAIVSSPKHPEWTDDYEWAERMFQIHKHDAGILDHRYLLTASENAQVDNIIKRWLK</sequence>
<comment type="caution">
    <text evidence="1">The sequence shown here is derived from an EMBL/GenBank/DDBJ whole genome shotgun (WGS) entry which is preliminary data.</text>
</comment>
<proteinExistence type="predicted"/>
<protein>
    <recommendedName>
        <fullName evidence="3">UbiD family decarboxylase</fullName>
    </recommendedName>
</protein>
<name>A0ABP3R6L4_9BACI</name>
<organism evidence="1 2">
    <name type="scientific">Virgibacillus siamensis</name>
    <dbReference type="NCBI Taxonomy" id="480071"/>
    <lineage>
        <taxon>Bacteria</taxon>
        <taxon>Bacillati</taxon>
        <taxon>Bacillota</taxon>
        <taxon>Bacilli</taxon>
        <taxon>Bacillales</taxon>
        <taxon>Bacillaceae</taxon>
        <taxon>Virgibacillus</taxon>
    </lineage>
</organism>
<dbReference type="Proteomes" id="UP001500866">
    <property type="component" value="Unassembled WGS sequence"/>
</dbReference>
<reference evidence="2" key="1">
    <citation type="journal article" date="2019" name="Int. J. Syst. Evol. Microbiol.">
        <title>The Global Catalogue of Microorganisms (GCM) 10K type strain sequencing project: providing services to taxonomists for standard genome sequencing and annotation.</title>
        <authorList>
            <consortium name="The Broad Institute Genomics Platform"/>
            <consortium name="The Broad Institute Genome Sequencing Center for Infectious Disease"/>
            <person name="Wu L."/>
            <person name="Ma J."/>
        </authorList>
    </citation>
    <scope>NUCLEOTIDE SEQUENCE [LARGE SCALE GENOMIC DNA]</scope>
    <source>
        <strain evidence="2">JCM 15395</strain>
    </source>
</reference>
<evidence type="ECO:0000313" key="2">
    <source>
        <dbReference type="Proteomes" id="UP001500866"/>
    </source>
</evidence>
<keyword evidence="2" id="KW-1185">Reference proteome</keyword>
<dbReference type="EMBL" id="BAAADS010000015">
    <property type="protein sequence ID" value="GAA0604002.1"/>
    <property type="molecule type" value="Genomic_DNA"/>
</dbReference>
<gene>
    <name evidence="1" type="ORF">GCM10009001_21390</name>
</gene>
<evidence type="ECO:0008006" key="3">
    <source>
        <dbReference type="Google" id="ProtNLM"/>
    </source>
</evidence>
<accession>A0ABP3R6L4</accession>
<dbReference type="RefSeq" id="WP_343812885.1">
    <property type="nucleotide sequence ID" value="NZ_BAAADS010000015.1"/>
</dbReference>